<reference evidence="2 3" key="1">
    <citation type="journal article" date="2011" name="J. Bacteriol.">
        <title>Genome sequence of the mercury-methylating strain Desulfovibrio desulfuricans ND132.</title>
        <authorList>
            <person name="Brown S.D."/>
            <person name="Gilmour C.C."/>
            <person name="Kucken A.M."/>
            <person name="Wall J.D."/>
            <person name="Elias D.A."/>
            <person name="Brandt C.C."/>
            <person name="Podar M."/>
            <person name="Chertkov O."/>
            <person name="Held B."/>
            <person name="Bruce D.C."/>
            <person name="Detter J.C."/>
            <person name="Tapia R."/>
            <person name="Han C.S."/>
            <person name="Goodwin L.A."/>
            <person name="Cheng J.F."/>
            <person name="Pitluck S."/>
            <person name="Woyke T."/>
            <person name="Mikhailova N."/>
            <person name="Ivanova N.N."/>
            <person name="Han J."/>
            <person name="Lucas S."/>
            <person name="Lapidus A.L."/>
            <person name="Land M.L."/>
            <person name="Hauser L.J."/>
            <person name="Palumbo A.V."/>
        </authorList>
    </citation>
    <scope>NUCLEOTIDE SEQUENCE [LARGE SCALE GENOMIC DNA]</scope>
    <source>
        <strain evidence="2 3">ND132</strain>
    </source>
</reference>
<dbReference type="EMBL" id="CP003220">
    <property type="protein sequence ID" value="EGB16394.1"/>
    <property type="molecule type" value="Genomic_DNA"/>
</dbReference>
<dbReference type="Pfam" id="PF13649">
    <property type="entry name" value="Methyltransf_25"/>
    <property type="match status" value="1"/>
</dbReference>
<evidence type="ECO:0000313" key="2">
    <source>
        <dbReference type="EMBL" id="EGB16394.1"/>
    </source>
</evidence>
<gene>
    <name evidence="2" type="ORF">DND132_3191</name>
</gene>
<dbReference type="HOGENOM" id="CLU_037990_16_1_7"/>
<dbReference type="SMR" id="F0JKE5"/>
<dbReference type="InterPro" id="IPR041698">
    <property type="entry name" value="Methyltransf_25"/>
</dbReference>
<keyword evidence="3" id="KW-1185">Reference proteome</keyword>
<feature type="domain" description="Methyltransferase" evidence="1">
    <location>
        <begin position="43"/>
        <end position="140"/>
    </location>
</feature>
<dbReference type="GO" id="GO:0008168">
    <property type="term" value="F:methyltransferase activity"/>
    <property type="evidence" value="ECO:0007669"/>
    <property type="project" value="UniProtKB-KW"/>
</dbReference>
<protein>
    <submittedName>
        <fullName evidence="2">Methyltransferase type 11</fullName>
    </submittedName>
</protein>
<dbReference type="AlphaFoldDB" id="F0JKE5"/>
<dbReference type="CDD" id="cd02440">
    <property type="entry name" value="AdoMet_MTases"/>
    <property type="match status" value="1"/>
</dbReference>
<proteinExistence type="predicted"/>
<evidence type="ECO:0000313" key="3">
    <source>
        <dbReference type="Proteomes" id="UP000007845"/>
    </source>
</evidence>
<evidence type="ECO:0000259" key="1">
    <source>
        <dbReference type="Pfam" id="PF13649"/>
    </source>
</evidence>
<name>F0JKE5_9BACT</name>
<dbReference type="Gene3D" id="3.40.50.150">
    <property type="entry name" value="Vaccinia Virus protein VP39"/>
    <property type="match status" value="1"/>
</dbReference>
<dbReference type="Proteomes" id="UP000007845">
    <property type="component" value="Chromosome"/>
</dbReference>
<sequence length="197" mass="21357">MSNTKSLQTDDGPRKGYGPTSFWLQEPAPVFAHLDLRPGQVFLDAGCGAGEYSLYAARLLGETGRVIAVDNIALSTDALNNLPARPGEAPITAFAGDIIDTLPIDPHSVDAVFLSTVLHIKKVRDRAPEMFREFHRVLRPHAVLAVLECKKVEADFGPPLHSRLSDADVRALVQPHGFSHTSTLDTGHANLICFEAV</sequence>
<keyword evidence="2" id="KW-0808">Transferase</keyword>
<organism evidence="2 3">
    <name type="scientific">Pseudodesulfovibrio mercurii</name>
    <dbReference type="NCBI Taxonomy" id="641491"/>
    <lineage>
        <taxon>Bacteria</taxon>
        <taxon>Pseudomonadati</taxon>
        <taxon>Thermodesulfobacteriota</taxon>
        <taxon>Desulfovibrionia</taxon>
        <taxon>Desulfovibrionales</taxon>
        <taxon>Desulfovibrionaceae</taxon>
    </lineage>
</organism>
<dbReference type="InterPro" id="IPR029063">
    <property type="entry name" value="SAM-dependent_MTases_sf"/>
</dbReference>
<dbReference type="STRING" id="641491.DND132_3191"/>
<dbReference type="eggNOG" id="COG2226">
    <property type="taxonomic scope" value="Bacteria"/>
</dbReference>
<dbReference type="GO" id="GO:0032259">
    <property type="term" value="P:methylation"/>
    <property type="evidence" value="ECO:0007669"/>
    <property type="project" value="UniProtKB-KW"/>
</dbReference>
<keyword evidence="2" id="KW-0489">Methyltransferase</keyword>
<dbReference type="SUPFAM" id="SSF53335">
    <property type="entry name" value="S-adenosyl-L-methionine-dependent methyltransferases"/>
    <property type="match status" value="1"/>
</dbReference>
<accession>F0JKE5</accession>
<dbReference type="KEGG" id="ddn:DND132_3191"/>
<dbReference type="OrthoDB" id="5405545at2"/>